<dbReference type="FunCoup" id="A0A0V0R994">
    <property type="interactions" value="400"/>
</dbReference>
<feature type="region of interest" description="Disordered" evidence="6">
    <location>
        <begin position="337"/>
        <end position="359"/>
    </location>
</feature>
<protein>
    <submittedName>
        <fullName evidence="7">Uncharacterized protein</fullName>
    </submittedName>
</protein>
<dbReference type="PROSITE" id="PS00351">
    <property type="entry name" value="TFIID"/>
    <property type="match status" value="1"/>
</dbReference>
<feature type="compositionally biased region" description="Acidic residues" evidence="6">
    <location>
        <begin position="56"/>
        <end position="78"/>
    </location>
</feature>
<dbReference type="InterPro" id="IPR030491">
    <property type="entry name" value="TBP_CS"/>
</dbReference>
<feature type="compositionally biased region" description="Basic residues" evidence="6">
    <location>
        <begin position="350"/>
        <end position="359"/>
    </location>
</feature>
<dbReference type="Gene3D" id="3.30.310.10">
    <property type="entry name" value="TATA-Binding Protein"/>
    <property type="match status" value="2"/>
</dbReference>
<dbReference type="FunFam" id="3.30.310.10:FF:000002">
    <property type="entry name" value="TATA-box-binding protein 2"/>
    <property type="match status" value="1"/>
</dbReference>
<name>A0A0V0R994_PSEPJ</name>
<keyword evidence="3" id="KW-0238">DNA-binding</keyword>
<keyword evidence="5" id="KW-0539">Nucleus</keyword>
<feature type="region of interest" description="Disordered" evidence="6">
    <location>
        <begin position="1"/>
        <end position="89"/>
    </location>
</feature>
<dbReference type="InterPro" id="IPR033710">
    <property type="entry name" value="TBP_eukaryotic"/>
</dbReference>
<evidence type="ECO:0000313" key="7">
    <source>
        <dbReference type="EMBL" id="KRX10821.1"/>
    </source>
</evidence>
<evidence type="ECO:0000313" key="8">
    <source>
        <dbReference type="Proteomes" id="UP000054937"/>
    </source>
</evidence>
<evidence type="ECO:0000256" key="3">
    <source>
        <dbReference type="ARBA" id="ARBA00023125"/>
    </source>
</evidence>
<comment type="similarity">
    <text evidence="2">Belongs to the TBP family.</text>
</comment>
<reference evidence="7 8" key="1">
    <citation type="journal article" date="2015" name="Sci. Rep.">
        <title>Genome of the facultative scuticociliatosis pathogen Pseudocohnilembus persalinus provides insight into its virulence through horizontal gene transfer.</title>
        <authorList>
            <person name="Xiong J."/>
            <person name="Wang G."/>
            <person name="Cheng J."/>
            <person name="Tian M."/>
            <person name="Pan X."/>
            <person name="Warren A."/>
            <person name="Jiang C."/>
            <person name="Yuan D."/>
            <person name="Miao W."/>
        </authorList>
    </citation>
    <scope>NUCLEOTIDE SEQUENCE [LARGE SCALE GENOMIC DNA]</scope>
    <source>
        <strain evidence="7">36N120E</strain>
    </source>
</reference>
<keyword evidence="8" id="KW-1185">Reference proteome</keyword>
<evidence type="ECO:0000256" key="1">
    <source>
        <dbReference type="ARBA" id="ARBA00004123"/>
    </source>
</evidence>
<evidence type="ECO:0000256" key="4">
    <source>
        <dbReference type="ARBA" id="ARBA00023163"/>
    </source>
</evidence>
<dbReference type="InterPro" id="IPR012295">
    <property type="entry name" value="TBP_dom_sf"/>
</dbReference>
<dbReference type="EMBL" id="LDAU01000019">
    <property type="protein sequence ID" value="KRX10821.1"/>
    <property type="molecule type" value="Genomic_DNA"/>
</dbReference>
<dbReference type="HAMAP" id="MF_00408">
    <property type="entry name" value="TATA_bind_prot_arch"/>
    <property type="match status" value="1"/>
</dbReference>
<dbReference type="SUPFAM" id="SSF55945">
    <property type="entry name" value="TATA-box binding protein-like"/>
    <property type="match status" value="2"/>
</dbReference>
<accession>A0A0V0R994</accession>
<dbReference type="PRINTS" id="PR00686">
    <property type="entry name" value="TIFACTORIID"/>
</dbReference>
<gene>
    <name evidence="7" type="ORF">PPERSA_00991</name>
</gene>
<dbReference type="GO" id="GO:0005634">
    <property type="term" value="C:nucleus"/>
    <property type="evidence" value="ECO:0007669"/>
    <property type="project" value="UniProtKB-SubCell"/>
</dbReference>
<comment type="caution">
    <text evidence="7">The sequence shown here is derived from an EMBL/GenBank/DDBJ whole genome shotgun (WGS) entry which is preliminary data.</text>
</comment>
<dbReference type="PANTHER" id="PTHR10126">
    <property type="entry name" value="TATA-BOX BINDING PROTEIN"/>
    <property type="match status" value="1"/>
</dbReference>
<keyword evidence="4" id="KW-0804">Transcription</keyword>
<dbReference type="OrthoDB" id="2127950at2759"/>
<feature type="compositionally biased region" description="Polar residues" evidence="6">
    <location>
        <begin position="32"/>
        <end position="45"/>
    </location>
</feature>
<dbReference type="AlphaFoldDB" id="A0A0V0R994"/>
<evidence type="ECO:0000256" key="2">
    <source>
        <dbReference type="ARBA" id="ARBA00005560"/>
    </source>
</evidence>
<comment type="subcellular location">
    <subcellularLocation>
        <location evidence="1">Nucleus</location>
    </subcellularLocation>
</comment>
<evidence type="ECO:0000256" key="6">
    <source>
        <dbReference type="SAM" id="MobiDB-lite"/>
    </source>
</evidence>
<evidence type="ECO:0000256" key="5">
    <source>
        <dbReference type="ARBA" id="ARBA00023242"/>
    </source>
</evidence>
<sequence>MAKFQFNAEDDSEEENNYQQQEEQIQVKKASKNSNLKNTRSSQKNKVQKKEKQYVDDQEEFNEMQDEDEQDSNENDMEEEKKEEYSDNDGELSLNQLKKKQNQNQNQLQLVKKESAQKNKQDLIKQKIDPMKEMMYEYEKEIEENDLYPKLQNIVATVNLCCKLDLQQIAISARNTEYNPKRFAAVIMRLRDPKTTALIFSSGKMVCTGAKTEQESNRGARKYAKIIKKLGFNVKFTEFKIQNIVGSTDVGFPINLDNLEHDHKKFVSYEPEIFPGLIYREHQTQIVLLIFVSGKIVLTGAKTREKIVDAFKKIYAVLKQYMKKDFKPKNKQKYLQNADLPQISNNSHNHYLRSHGKQA</sequence>
<dbReference type="CDD" id="cd04516">
    <property type="entry name" value="TBP_eukaryotes"/>
    <property type="match status" value="1"/>
</dbReference>
<dbReference type="GO" id="GO:0003677">
    <property type="term" value="F:DNA binding"/>
    <property type="evidence" value="ECO:0007669"/>
    <property type="project" value="UniProtKB-KW"/>
</dbReference>
<dbReference type="InterPro" id="IPR000814">
    <property type="entry name" value="TBP"/>
</dbReference>
<dbReference type="InParanoid" id="A0A0V0R994"/>
<dbReference type="Proteomes" id="UP000054937">
    <property type="component" value="Unassembled WGS sequence"/>
</dbReference>
<proteinExistence type="inferred from homology"/>
<dbReference type="Pfam" id="PF00352">
    <property type="entry name" value="TBP"/>
    <property type="match status" value="2"/>
</dbReference>
<dbReference type="FunFam" id="3.30.310.10:FF:000001">
    <property type="entry name" value="TATA-box-binding protein 2"/>
    <property type="match status" value="1"/>
</dbReference>
<dbReference type="GO" id="GO:0006352">
    <property type="term" value="P:DNA-templated transcription initiation"/>
    <property type="evidence" value="ECO:0007669"/>
    <property type="project" value="InterPro"/>
</dbReference>
<organism evidence="7 8">
    <name type="scientific">Pseudocohnilembus persalinus</name>
    <name type="common">Ciliate</name>
    <dbReference type="NCBI Taxonomy" id="266149"/>
    <lineage>
        <taxon>Eukaryota</taxon>
        <taxon>Sar</taxon>
        <taxon>Alveolata</taxon>
        <taxon>Ciliophora</taxon>
        <taxon>Intramacronucleata</taxon>
        <taxon>Oligohymenophorea</taxon>
        <taxon>Scuticociliatia</taxon>
        <taxon>Philasterida</taxon>
        <taxon>Pseudocohnilembidae</taxon>
        <taxon>Pseudocohnilembus</taxon>
    </lineage>
</organism>